<keyword evidence="2" id="KW-1185">Reference proteome</keyword>
<dbReference type="Proteomes" id="UP001320706">
    <property type="component" value="Unassembled WGS sequence"/>
</dbReference>
<dbReference type="EMBL" id="JAMKPW020000011">
    <property type="protein sequence ID" value="KAK8213368.1"/>
    <property type="molecule type" value="Genomic_DNA"/>
</dbReference>
<comment type="caution">
    <text evidence="1">The sequence shown here is derived from an EMBL/GenBank/DDBJ whole genome shotgun (WGS) entry which is preliminary data.</text>
</comment>
<name>A0ACC3SGK2_9PEZI</name>
<gene>
    <name evidence="1" type="ORF">M8818_002667</name>
</gene>
<evidence type="ECO:0000313" key="2">
    <source>
        <dbReference type="Proteomes" id="UP001320706"/>
    </source>
</evidence>
<organism evidence="1 2">
    <name type="scientific">Zalaria obscura</name>
    <dbReference type="NCBI Taxonomy" id="2024903"/>
    <lineage>
        <taxon>Eukaryota</taxon>
        <taxon>Fungi</taxon>
        <taxon>Dikarya</taxon>
        <taxon>Ascomycota</taxon>
        <taxon>Pezizomycotina</taxon>
        <taxon>Dothideomycetes</taxon>
        <taxon>Dothideomycetidae</taxon>
        <taxon>Dothideales</taxon>
        <taxon>Zalariaceae</taxon>
        <taxon>Zalaria</taxon>
    </lineage>
</organism>
<evidence type="ECO:0000313" key="1">
    <source>
        <dbReference type="EMBL" id="KAK8213368.1"/>
    </source>
</evidence>
<accession>A0ACC3SGK2</accession>
<sequence>MSAIIPEDGEAPVEQIKVLFTLHPGMDALDFIGPLEVLTHAQHNPKDSETKAFTCTFAADSEHVVSAQGASFRAHIDYKEAIRRLPEFDVVIVPGGGTDEILKTQAQPLGLIKAFAELQRKNPMKERTLMSICTGSLFLAQLGILSGLSGTTHPDYMTKFEILCSQAATRDLAERTDVLDERYVVNNCRFDLGEEIDENPYIRRRSDAGRRPSNARKGSNSWKESNTRRESNARRMSLKLGGLRVITSSGIASGMDAALYLVSAMVSLDCANEVARVMQFQWSKGVVVKGLDV</sequence>
<proteinExistence type="predicted"/>
<reference evidence="1" key="1">
    <citation type="submission" date="2024-02" db="EMBL/GenBank/DDBJ databases">
        <title>Metagenome Assembled Genome of Zalaria obscura JY119.</title>
        <authorList>
            <person name="Vighnesh L."/>
            <person name="Jagadeeshwari U."/>
            <person name="Venkata Ramana C."/>
            <person name="Sasikala C."/>
        </authorList>
    </citation>
    <scope>NUCLEOTIDE SEQUENCE</scope>
    <source>
        <strain evidence="1">JY119</strain>
    </source>
</reference>
<protein>
    <submittedName>
        <fullName evidence="1">Uncharacterized protein</fullName>
    </submittedName>
</protein>